<evidence type="ECO:0000313" key="3">
    <source>
        <dbReference type="Proteomes" id="UP000199473"/>
    </source>
</evidence>
<dbReference type="RefSeq" id="WP_245761899.1">
    <property type="nucleotide sequence ID" value="NZ_FOSQ01000001.1"/>
</dbReference>
<organism evidence="2 3">
    <name type="scientific">Falsiroseomonas stagni DSM 19981</name>
    <dbReference type="NCBI Taxonomy" id="1123062"/>
    <lineage>
        <taxon>Bacteria</taxon>
        <taxon>Pseudomonadati</taxon>
        <taxon>Pseudomonadota</taxon>
        <taxon>Alphaproteobacteria</taxon>
        <taxon>Acetobacterales</taxon>
        <taxon>Roseomonadaceae</taxon>
        <taxon>Falsiroseomonas</taxon>
    </lineage>
</organism>
<keyword evidence="3" id="KW-1185">Reference proteome</keyword>
<dbReference type="STRING" id="1123062.SAMN02745775_101528"/>
<gene>
    <name evidence="2" type="ORF">SAMN02745775_101528</name>
</gene>
<sequence length="166" mass="18379">MAFITSRAPVLASMSRAEPFTCAEDAWFWTMAALTARRDGARLGAGRGTVVRPCEPDDVVKVLDRLYRQRRIDLAHARILRIWGERGDQPSARIPQEAGDLRLWREAMDRLDYPLRAKGIVAGPARGMDIGPAREMDSGPARGVTLPEEPATRSGAEILPFPCGRR</sequence>
<dbReference type="Proteomes" id="UP000199473">
    <property type="component" value="Unassembled WGS sequence"/>
</dbReference>
<name>A0A1I3XPQ2_9PROT</name>
<evidence type="ECO:0000256" key="1">
    <source>
        <dbReference type="SAM" id="MobiDB-lite"/>
    </source>
</evidence>
<proteinExistence type="predicted"/>
<accession>A0A1I3XPQ2</accession>
<evidence type="ECO:0000313" key="2">
    <source>
        <dbReference type="EMBL" id="SFK21463.1"/>
    </source>
</evidence>
<feature type="region of interest" description="Disordered" evidence="1">
    <location>
        <begin position="129"/>
        <end position="166"/>
    </location>
</feature>
<reference evidence="2 3" key="1">
    <citation type="submission" date="2016-10" db="EMBL/GenBank/DDBJ databases">
        <authorList>
            <person name="de Groot N.N."/>
        </authorList>
    </citation>
    <scope>NUCLEOTIDE SEQUENCE [LARGE SCALE GENOMIC DNA]</scope>
    <source>
        <strain evidence="2 3">DSM 19981</strain>
    </source>
</reference>
<dbReference type="AlphaFoldDB" id="A0A1I3XPQ2"/>
<dbReference type="EMBL" id="FOSQ01000001">
    <property type="protein sequence ID" value="SFK21463.1"/>
    <property type="molecule type" value="Genomic_DNA"/>
</dbReference>
<protein>
    <submittedName>
        <fullName evidence="2">Uncharacterized protein</fullName>
    </submittedName>
</protein>